<reference evidence="2 3" key="1">
    <citation type="submission" date="2024-07" db="EMBL/GenBank/DDBJ databases">
        <title>The genome sequence of type strain Sediminicola luteus GDMCC 1.2596T.</title>
        <authorList>
            <person name="Liu Y."/>
        </authorList>
    </citation>
    <scope>NUCLEOTIDE SEQUENCE [LARGE SCALE GENOMIC DNA]</scope>
    <source>
        <strain evidence="2 3">GDMCC 1.2596</strain>
    </source>
</reference>
<dbReference type="SUPFAM" id="SSF53448">
    <property type="entry name" value="Nucleotide-diphospho-sugar transferases"/>
    <property type="match status" value="1"/>
</dbReference>
<keyword evidence="3" id="KW-1185">Reference proteome</keyword>
<dbReference type="InterPro" id="IPR005835">
    <property type="entry name" value="NTP_transferase_dom"/>
</dbReference>
<evidence type="ECO:0000259" key="1">
    <source>
        <dbReference type="Pfam" id="PF00483"/>
    </source>
</evidence>
<sequence length="297" mass="33307">MTLLLMAAGKGSRYGKLKQFDGLGPNEEFLMEFSIYDAIDAGFNHVVIITQLDHVAFLQDHLMARIPKNIKLDVLSQKLEELPPGAEILVERQKPWGTAHAVWTARNHINSPFVVLNADDYYGRAAFHKAASFIKNPETTSPYAMVGYTLIETLSPNGSVSRGICSIKNGNLLSVEERLKIISENGEIVDLDSGQQFSGEEMVSMNFWVCQPSLFSEIETYFSQFLQDKELIKNSEVYLPFVIQHLIAKQKTTVTVLPSSGKWFGVTYANDRELAVMALADMTNKEIYPSPLWGNTY</sequence>
<dbReference type="EMBL" id="JBEWYP010000004">
    <property type="protein sequence ID" value="MET7029607.1"/>
    <property type="molecule type" value="Genomic_DNA"/>
</dbReference>
<dbReference type="RefSeq" id="WP_354618417.1">
    <property type="nucleotide sequence ID" value="NZ_JBEWYP010000004.1"/>
</dbReference>
<dbReference type="Gene3D" id="3.90.550.10">
    <property type="entry name" value="Spore Coat Polysaccharide Biosynthesis Protein SpsA, Chain A"/>
    <property type="match status" value="1"/>
</dbReference>
<organism evidence="2 3">
    <name type="scientific">Sediminicola luteus</name>
    <dbReference type="NCBI Taxonomy" id="319238"/>
    <lineage>
        <taxon>Bacteria</taxon>
        <taxon>Pseudomonadati</taxon>
        <taxon>Bacteroidota</taxon>
        <taxon>Flavobacteriia</taxon>
        <taxon>Flavobacteriales</taxon>
        <taxon>Flavobacteriaceae</taxon>
        <taxon>Sediminicola</taxon>
    </lineage>
</organism>
<proteinExistence type="predicted"/>
<evidence type="ECO:0000313" key="3">
    <source>
        <dbReference type="Proteomes" id="UP001549773"/>
    </source>
</evidence>
<dbReference type="Proteomes" id="UP001549773">
    <property type="component" value="Unassembled WGS sequence"/>
</dbReference>
<dbReference type="Pfam" id="PF00483">
    <property type="entry name" value="NTP_transferase"/>
    <property type="match status" value="1"/>
</dbReference>
<accession>A0ABV2TWH7</accession>
<dbReference type="InterPro" id="IPR029044">
    <property type="entry name" value="Nucleotide-diphossugar_trans"/>
</dbReference>
<evidence type="ECO:0000313" key="2">
    <source>
        <dbReference type="EMBL" id="MET7029607.1"/>
    </source>
</evidence>
<protein>
    <submittedName>
        <fullName evidence="2">Sugar phosphate nucleotidyltransferase</fullName>
    </submittedName>
</protein>
<gene>
    <name evidence="2" type="ORF">ABXZ32_09380</name>
</gene>
<name>A0ABV2TWH7_9FLAO</name>
<feature type="domain" description="Nucleotidyl transferase" evidence="1">
    <location>
        <begin position="29"/>
        <end position="161"/>
    </location>
</feature>
<comment type="caution">
    <text evidence="2">The sequence shown here is derived from an EMBL/GenBank/DDBJ whole genome shotgun (WGS) entry which is preliminary data.</text>
</comment>